<dbReference type="AlphaFoldDB" id="A0A6A6VYZ0"/>
<dbReference type="Proteomes" id="UP000799437">
    <property type="component" value="Unassembled WGS sequence"/>
</dbReference>
<evidence type="ECO:0000256" key="4">
    <source>
        <dbReference type="ARBA" id="ARBA00015163"/>
    </source>
</evidence>
<gene>
    <name evidence="8" type="ORF">EJ05DRAFT_117594</name>
</gene>
<reference evidence="8" key="1">
    <citation type="journal article" date="2020" name="Stud. Mycol.">
        <title>101 Dothideomycetes genomes: a test case for predicting lifestyles and emergence of pathogens.</title>
        <authorList>
            <person name="Haridas S."/>
            <person name="Albert R."/>
            <person name="Binder M."/>
            <person name="Bloem J."/>
            <person name="Labutti K."/>
            <person name="Salamov A."/>
            <person name="Andreopoulos B."/>
            <person name="Baker S."/>
            <person name="Barry K."/>
            <person name="Bills G."/>
            <person name="Bluhm B."/>
            <person name="Cannon C."/>
            <person name="Castanera R."/>
            <person name="Culley D."/>
            <person name="Daum C."/>
            <person name="Ezra D."/>
            <person name="Gonzalez J."/>
            <person name="Henrissat B."/>
            <person name="Kuo A."/>
            <person name="Liang C."/>
            <person name="Lipzen A."/>
            <person name="Lutzoni F."/>
            <person name="Magnuson J."/>
            <person name="Mondo S."/>
            <person name="Nolan M."/>
            <person name="Ohm R."/>
            <person name="Pangilinan J."/>
            <person name="Park H.-J."/>
            <person name="Ramirez L."/>
            <person name="Alfaro M."/>
            <person name="Sun H."/>
            <person name="Tritt A."/>
            <person name="Yoshinaga Y."/>
            <person name="Zwiers L.-H."/>
            <person name="Turgeon B."/>
            <person name="Goodwin S."/>
            <person name="Spatafora J."/>
            <person name="Crous P."/>
            <person name="Grigoriev I."/>
        </authorList>
    </citation>
    <scope>NUCLEOTIDE SEQUENCE</scope>
    <source>
        <strain evidence="8">CBS 121739</strain>
    </source>
</reference>
<comment type="function">
    <text evidence="1">May be involved in a process influencing telomere capping.</text>
</comment>
<evidence type="ECO:0000256" key="3">
    <source>
        <dbReference type="ARBA" id="ARBA00006731"/>
    </source>
</evidence>
<comment type="subcellular location">
    <subcellularLocation>
        <location evidence="2">Cytoplasm</location>
    </subcellularLocation>
</comment>
<dbReference type="Pfam" id="PF07534">
    <property type="entry name" value="TLD"/>
    <property type="match status" value="1"/>
</dbReference>
<dbReference type="RefSeq" id="XP_033597415.1">
    <property type="nucleotide sequence ID" value="XM_033739039.1"/>
</dbReference>
<dbReference type="GO" id="GO:0005634">
    <property type="term" value="C:nucleus"/>
    <property type="evidence" value="ECO:0007669"/>
    <property type="project" value="TreeGrafter"/>
</dbReference>
<evidence type="ECO:0000313" key="8">
    <source>
        <dbReference type="EMBL" id="KAF2754964.1"/>
    </source>
</evidence>
<keyword evidence="5" id="KW-0963">Cytoplasm</keyword>
<dbReference type="GO" id="GO:0005737">
    <property type="term" value="C:cytoplasm"/>
    <property type="evidence" value="ECO:0007669"/>
    <property type="project" value="UniProtKB-SubCell"/>
</dbReference>
<evidence type="ECO:0000256" key="5">
    <source>
        <dbReference type="ARBA" id="ARBA00022490"/>
    </source>
</evidence>
<dbReference type="InterPro" id="IPR006571">
    <property type="entry name" value="TLDc_dom"/>
</dbReference>
<sequence length="641" mass="71021">MGQDHSRDSQQLSLEQLSSKLTQRFAQQCYTPLELYCFNSVFKSLADSQSGLHYWSESTLCRFLELPDALNVGPVLFQMASYIGAFPFPTQAPAILTNEALLKVVTILTERYGAVFKRKSRRIWLGEIYRSMAVYDRGLQAALHGEKKNVAEMSSTNQTEVSMIKSNAEKRGSSSTHSNDLKFAIDKTEDSEDVSEDDDLVLAAFDSMDLNDTFKHGEVANIHHSIIPSDNLLKLLELLLLSAPMEPHDNLSTFALQLSDKRIVDIRATANSVLSAFSIEKNPGVTFKHFNVVISSALPYLFDGLRPLFEHFLFAKDFDLSRKKGEVSSSPQSSSQHSISVDKRVSIPEPVLQTEGDIMNLSTLSQLSFIIKGNNLFRRLRLLYSGNTNGFSMGSFEKSVFNWRAPSILLVSGTLLGDPLSARERAMHDSLPHSRLKSSLTETSKSTSTTVTYGAYISQPWKQTHKSCFGDSGTVLFQIAPTHDVFGPSKSTSDYVYFNRAPTHPSGLGFGSSIPSQGRANMHSSNPVPIPLGPVSLHLDDGLEFATFTHLSEGGGSFYPSQLPIRKARSWQDRFEVESLEVWGCGGDEEADAQRRQWAWEEREAEARRKINLGTGDVEMDKELLRMAGLIGANQSGGSMA</sequence>
<proteinExistence type="inferred from homology"/>
<keyword evidence="9" id="KW-1185">Reference proteome</keyword>
<evidence type="ECO:0000256" key="6">
    <source>
        <dbReference type="SAM" id="MobiDB-lite"/>
    </source>
</evidence>
<feature type="domain" description="TLDc" evidence="7">
    <location>
        <begin position="357"/>
        <end position="586"/>
    </location>
</feature>
<dbReference type="EMBL" id="ML996578">
    <property type="protein sequence ID" value="KAF2754964.1"/>
    <property type="molecule type" value="Genomic_DNA"/>
</dbReference>
<feature type="region of interest" description="Disordered" evidence="6">
    <location>
        <begin position="153"/>
        <end position="178"/>
    </location>
</feature>
<dbReference type="SMART" id="SM00584">
    <property type="entry name" value="TLDc"/>
    <property type="match status" value="1"/>
</dbReference>
<evidence type="ECO:0000256" key="1">
    <source>
        <dbReference type="ARBA" id="ARBA00002738"/>
    </source>
</evidence>
<name>A0A6A6VYZ0_9PEZI</name>
<organism evidence="8 9">
    <name type="scientific">Pseudovirgaria hyperparasitica</name>
    <dbReference type="NCBI Taxonomy" id="470096"/>
    <lineage>
        <taxon>Eukaryota</taxon>
        <taxon>Fungi</taxon>
        <taxon>Dikarya</taxon>
        <taxon>Ascomycota</taxon>
        <taxon>Pezizomycotina</taxon>
        <taxon>Dothideomycetes</taxon>
        <taxon>Dothideomycetes incertae sedis</taxon>
        <taxon>Acrospermales</taxon>
        <taxon>Acrospermaceae</taxon>
        <taxon>Pseudovirgaria</taxon>
    </lineage>
</organism>
<evidence type="ECO:0000256" key="2">
    <source>
        <dbReference type="ARBA" id="ARBA00004496"/>
    </source>
</evidence>
<protein>
    <recommendedName>
        <fullName evidence="4">Restriction of telomere capping protein 5</fullName>
    </recommendedName>
</protein>
<comment type="similarity">
    <text evidence="3">Belongs to the RTC5 family.</text>
</comment>
<dbReference type="PANTHER" id="PTHR23354:SF130">
    <property type="entry name" value="RESTRICTION OF TELOMERE CAPPING PROTEIN 5"/>
    <property type="match status" value="1"/>
</dbReference>
<dbReference type="GeneID" id="54480093"/>
<dbReference type="PROSITE" id="PS51886">
    <property type="entry name" value="TLDC"/>
    <property type="match status" value="1"/>
</dbReference>
<evidence type="ECO:0000259" key="7">
    <source>
        <dbReference type="PROSITE" id="PS51886"/>
    </source>
</evidence>
<evidence type="ECO:0000313" key="9">
    <source>
        <dbReference type="Proteomes" id="UP000799437"/>
    </source>
</evidence>
<feature type="compositionally biased region" description="Polar residues" evidence="6">
    <location>
        <begin position="153"/>
        <end position="165"/>
    </location>
</feature>
<dbReference type="OrthoDB" id="289228at2759"/>
<dbReference type="PANTHER" id="PTHR23354">
    <property type="entry name" value="NUCLEOLAR PROTEIN 7/ESTROGEN RECEPTOR COACTIVATOR-RELATED"/>
    <property type="match status" value="1"/>
</dbReference>
<accession>A0A6A6VYZ0</accession>
<dbReference type="GO" id="GO:0006979">
    <property type="term" value="P:response to oxidative stress"/>
    <property type="evidence" value="ECO:0007669"/>
    <property type="project" value="TreeGrafter"/>
</dbReference>